<organism evidence="7 8">
    <name type="scientific">Solanum commersonii</name>
    <name type="common">Commerson's wild potato</name>
    <name type="synonym">Commerson's nightshade</name>
    <dbReference type="NCBI Taxonomy" id="4109"/>
    <lineage>
        <taxon>Eukaryota</taxon>
        <taxon>Viridiplantae</taxon>
        <taxon>Streptophyta</taxon>
        <taxon>Embryophyta</taxon>
        <taxon>Tracheophyta</taxon>
        <taxon>Spermatophyta</taxon>
        <taxon>Magnoliopsida</taxon>
        <taxon>eudicotyledons</taxon>
        <taxon>Gunneridae</taxon>
        <taxon>Pentapetalae</taxon>
        <taxon>asterids</taxon>
        <taxon>lamiids</taxon>
        <taxon>Solanales</taxon>
        <taxon>Solanaceae</taxon>
        <taxon>Solanoideae</taxon>
        <taxon>Solaneae</taxon>
        <taxon>Solanum</taxon>
    </lineage>
</organism>
<feature type="domain" description="TF-B3" evidence="6">
    <location>
        <begin position="7"/>
        <end position="96"/>
    </location>
</feature>
<name>A0A9J5XLC4_SOLCO</name>
<accession>A0A9J5XLC4</accession>
<evidence type="ECO:0000256" key="2">
    <source>
        <dbReference type="ARBA" id="ARBA00023015"/>
    </source>
</evidence>
<dbReference type="InterPro" id="IPR015300">
    <property type="entry name" value="DNA-bd_pseudobarrel_sf"/>
</dbReference>
<proteinExistence type="predicted"/>
<dbReference type="AlphaFoldDB" id="A0A9J5XLC4"/>
<comment type="caution">
    <text evidence="7">The sequence shown here is derived from an EMBL/GenBank/DDBJ whole genome shotgun (WGS) entry which is preliminary data.</text>
</comment>
<keyword evidence="2" id="KW-0805">Transcription regulation</keyword>
<dbReference type="PANTHER" id="PTHR31674">
    <property type="entry name" value="B3 DOMAIN-CONTAINING PROTEIN REM-LIKE 3-RELATED"/>
    <property type="match status" value="1"/>
</dbReference>
<feature type="domain" description="TF-B3" evidence="6">
    <location>
        <begin position="161"/>
        <end position="256"/>
    </location>
</feature>
<evidence type="ECO:0000256" key="1">
    <source>
        <dbReference type="ARBA" id="ARBA00004123"/>
    </source>
</evidence>
<dbReference type="SMART" id="SM01019">
    <property type="entry name" value="B3"/>
    <property type="match status" value="3"/>
</dbReference>
<feature type="domain" description="TF-B3" evidence="6">
    <location>
        <begin position="331"/>
        <end position="425"/>
    </location>
</feature>
<dbReference type="PROSITE" id="PS50863">
    <property type="entry name" value="B3"/>
    <property type="match status" value="3"/>
</dbReference>
<gene>
    <name evidence="7" type="ORF">H5410_039581</name>
</gene>
<dbReference type="GO" id="GO:0003677">
    <property type="term" value="F:DNA binding"/>
    <property type="evidence" value="ECO:0007669"/>
    <property type="project" value="UniProtKB-KW"/>
</dbReference>
<dbReference type="SUPFAM" id="SSF101936">
    <property type="entry name" value="DNA-binding pseudobarrel domain"/>
    <property type="match status" value="3"/>
</dbReference>
<evidence type="ECO:0000313" key="7">
    <source>
        <dbReference type="EMBL" id="KAG5589067.1"/>
    </source>
</evidence>
<dbReference type="InterPro" id="IPR003340">
    <property type="entry name" value="B3_DNA-bd"/>
</dbReference>
<dbReference type="PANTHER" id="PTHR31674:SF83">
    <property type="entry name" value="B3 DOMAIN-CONTAINING PROTEIN REM10-LIKE"/>
    <property type="match status" value="1"/>
</dbReference>
<comment type="subcellular location">
    <subcellularLocation>
        <location evidence="1">Nucleus</location>
    </subcellularLocation>
</comment>
<keyword evidence="8" id="KW-1185">Reference proteome</keyword>
<evidence type="ECO:0000259" key="6">
    <source>
        <dbReference type="PROSITE" id="PS50863"/>
    </source>
</evidence>
<dbReference type="OrthoDB" id="1109907at2759"/>
<dbReference type="Proteomes" id="UP000824120">
    <property type="component" value="Chromosome 8"/>
</dbReference>
<dbReference type="GO" id="GO:0005634">
    <property type="term" value="C:nucleus"/>
    <property type="evidence" value="ECO:0007669"/>
    <property type="project" value="UniProtKB-SubCell"/>
</dbReference>
<keyword evidence="5" id="KW-0539">Nucleus</keyword>
<sequence length="436" mass="50531">MKIPPKKPHFFKPIQPGFKNGLKIPIGFLKYLKGNDNVEHAILKRGGYKWPMKVNGHRFEAGWVEFVEQQGLKLGDILMFRHEGNMEFEVSIFDSTHCDREYVEYMEEGGGGGDHTSEEISKKFKFKEDATERPQRKIKSSKKASSHVKAATHHKSFGHSQIECTIREYCLSRGYLHLPRQFAYANGLANKKSDLIIRDERQRSWNVKLSSSKTRTYIIGCGWTKFFADNCLKKGDCIMFEVVTNGEIPIWKFQVTYREVPLQNFQGKFSHVTNLLIKSLMMIFFIVIYSDILTEDSRIRPQFEHYEKTLKHESSQCTSSYLTSGDDHHPSFISTVKPYCFTRAFLHLPLDFVKSNGLMNRKCEMVLKDEAQRCWSVWIGRAGRHFGIIRGWSKFRAENGLRVGDAYKFELIKNGEMPIAQFHCKYSGKVAKSEEQ</sequence>
<evidence type="ECO:0000256" key="4">
    <source>
        <dbReference type="ARBA" id="ARBA00023163"/>
    </source>
</evidence>
<keyword evidence="3" id="KW-0238">DNA-binding</keyword>
<protein>
    <recommendedName>
        <fullName evidence="6">TF-B3 domain-containing protein</fullName>
    </recommendedName>
</protein>
<dbReference type="InterPro" id="IPR039218">
    <property type="entry name" value="REM_fam"/>
</dbReference>
<dbReference type="EMBL" id="JACXVP010000008">
    <property type="protein sequence ID" value="KAG5589067.1"/>
    <property type="molecule type" value="Genomic_DNA"/>
</dbReference>
<dbReference type="CDD" id="cd10017">
    <property type="entry name" value="B3_DNA"/>
    <property type="match status" value="3"/>
</dbReference>
<evidence type="ECO:0000313" key="8">
    <source>
        <dbReference type="Proteomes" id="UP000824120"/>
    </source>
</evidence>
<keyword evidence="4" id="KW-0804">Transcription</keyword>
<evidence type="ECO:0000256" key="3">
    <source>
        <dbReference type="ARBA" id="ARBA00023125"/>
    </source>
</evidence>
<dbReference type="Gene3D" id="2.40.330.10">
    <property type="entry name" value="DNA-binding pseudobarrel domain"/>
    <property type="match status" value="3"/>
</dbReference>
<reference evidence="7 8" key="1">
    <citation type="submission" date="2020-09" db="EMBL/GenBank/DDBJ databases">
        <title>De no assembly of potato wild relative species, Solanum commersonii.</title>
        <authorList>
            <person name="Cho K."/>
        </authorList>
    </citation>
    <scope>NUCLEOTIDE SEQUENCE [LARGE SCALE GENOMIC DNA]</scope>
    <source>
        <strain evidence="7">LZ3.2</strain>
        <tissue evidence="7">Leaf</tissue>
    </source>
</reference>
<evidence type="ECO:0000256" key="5">
    <source>
        <dbReference type="ARBA" id="ARBA00023242"/>
    </source>
</evidence>
<dbReference type="Pfam" id="PF02362">
    <property type="entry name" value="B3"/>
    <property type="match status" value="3"/>
</dbReference>